<accession>A0A6G1IR74</accession>
<organism evidence="2 3">
    <name type="scientific">Lentithecium fluviatile CBS 122367</name>
    <dbReference type="NCBI Taxonomy" id="1168545"/>
    <lineage>
        <taxon>Eukaryota</taxon>
        <taxon>Fungi</taxon>
        <taxon>Dikarya</taxon>
        <taxon>Ascomycota</taxon>
        <taxon>Pezizomycotina</taxon>
        <taxon>Dothideomycetes</taxon>
        <taxon>Pleosporomycetidae</taxon>
        <taxon>Pleosporales</taxon>
        <taxon>Massarineae</taxon>
        <taxon>Lentitheciaceae</taxon>
        <taxon>Lentithecium</taxon>
    </lineage>
</organism>
<dbReference type="Proteomes" id="UP000799291">
    <property type="component" value="Unassembled WGS sequence"/>
</dbReference>
<dbReference type="EMBL" id="MU005595">
    <property type="protein sequence ID" value="KAF2680655.1"/>
    <property type="molecule type" value="Genomic_DNA"/>
</dbReference>
<dbReference type="OrthoDB" id="3768901at2759"/>
<sequence length="162" mass="18256">MTTKSITDSPIEDVLTPMSPAVGDYLALDDALPFMDAQIEANKKIDELETAFRQLKVDSETSDGQRQRGFELAIGQLNHYFEVSTNQLNAYQTKLNEQDRQIEALNKVLTELRSSTEDLQEWKKNTSDWCASLMDVLFGNEGSDKNVLPINALQGWIEESPV</sequence>
<keyword evidence="3" id="KW-1185">Reference proteome</keyword>
<feature type="coiled-coil region" evidence="1">
    <location>
        <begin position="88"/>
        <end position="125"/>
    </location>
</feature>
<evidence type="ECO:0000313" key="2">
    <source>
        <dbReference type="EMBL" id="KAF2680655.1"/>
    </source>
</evidence>
<reference evidence="2" key="1">
    <citation type="journal article" date="2020" name="Stud. Mycol.">
        <title>101 Dothideomycetes genomes: a test case for predicting lifestyles and emergence of pathogens.</title>
        <authorList>
            <person name="Haridas S."/>
            <person name="Albert R."/>
            <person name="Binder M."/>
            <person name="Bloem J."/>
            <person name="Labutti K."/>
            <person name="Salamov A."/>
            <person name="Andreopoulos B."/>
            <person name="Baker S."/>
            <person name="Barry K."/>
            <person name="Bills G."/>
            <person name="Bluhm B."/>
            <person name="Cannon C."/>
            <person name="Castanera R."/>
            <person name="Culley D."/>
            <person name="Daum C."/>
            <person name="Ezra D."/>
            <person name="Gonzalez J."/>
            <person name="Henrissat B."/>
            <person name="Kuo A."/>
            <person name="Liang C."/>
            <person name="Lipzen A."/>
            <person name="Lutzoni F."/>
            <person name="Magnuson J."/>
            <person name="Mondo S."/>
            <person name="Nolan M."/>
            <person name="Ohm R."/>
            <person name="Pangilinan J."/>
            <person name="Park H.-J."/>
            <person name="Ramirez L."/>
            <person name="Alfaro M."/>
            <person name="Sun H."/>
            <person name="Tritt A."/>
            <person name="Yoshinaga Y."/>
            <person name="Zwiers L.-H."/>
            <person name="Turgeon B."/>
            <person name="Goodwin S."/>
            <person name="Spatafora J."/>
            <person name="Crous P."/>
            <person name="Grigoriev I."/>
        </authorList>
    </citation>
    <scope>NUCLEOTIDE SEQUENCE</scope>
    <source>
        <strain evidence="2">CBS 122367</strain>
    </source>
</reference>
<dbReference type="AlphaFoldDB" id="A0A6G1IR74"/>
<evidence type="ECO:0000313" key="3">
    <source>
        <dbReference type="Proteomes" id="UP000799291"/>
    </source>
</evidence>
<protein>
    <submittedName>
        <fullName evidence="2">Uncharacterized protein</fullName>
    </submittedName>
</protein>
<gene>
    <name evidence="2" type="ORF">K458DRAFT_407137</name>
</gene>
<name>A0A6G1IR74_9PLEO</name>
<evidence type="ECO:0000256" key="1">
    <source>
        <dbReference type="SAM" id="Coils"/>
    </source>
</evidence>
<keyword evidence="1" id="KW-0175">Coiled coil</keyword>
<proteinExistence type="predicted"/>